<keyword evidence="3" id="KW-1185">Reference proteome</keyword>
<evidence type="ECO:0000313" key="2">
    <source>
        <dbReference type="EMBL" id="KPJ12588.1"/>
    </source>
</evidence>
<feature type="compositionally biased region" description="Basic and acidic residues" evidence="1">
    <location>
        <begin position="9"/>
        <end position="19"/>
    </location>
</feature>
<dbReference type="Proteomes" id="UP000053240">
    <property type="component" value="Unassembled WGS sequence"/>
</dbReference>
<evidence type="ECO:0000256" key="1">
    <source>
        <dbReference type="SAM" id="MobiDB-lite"/>
    </source>
</evidence>
<name>A0A0N1IF90_PAPMA</name>
<evidence type="ECO:0000313" key="3">
    <source>
        <dbReference type="Proteomes" id="UP000053240"/>
    </source>
</evidence>
<sequence>MKRSGVRSGDGREIEERKNKMMGGKEVVARKIIFGYRSIKRKERKGRMREGGEERGVGRWRVEEEEMEERGRRREKREVKWWRSSGVIEEDDWKEWMER</sequence>
<organism evidence="2 3">
    <name type="scientific">Papilio machaon</name>
    <name type="common">Old World swallowtail butterfly</name>
    <dbReference type="NCBI Taxonomy" id="76193"/>
    <lineage>
        <taxon>Eukaryota</taxon>
        <taxon>Metazoa</taxon>
        <taxon>Ecdysozoa</taxon>
        <taxon>Arthropoda</taxon>
        <taxon>Hexapoda</taxon>
        <taxon>Insecta</taxon>
        <taxon>Pterygota</taxon>
        <taxon>Neoptera</taxon>
        <taxon>Endopterygota</taxon>
        <taxon>Lepidoptera</taxon>
        <taxon>Glossata</taxon>
        <taxon>Ditrysia</taxon>
        <taxon>Papilionoidea</taxon>
        <taxon>Papilionidae</taxon>
        <taxon>Papilioninae</taxon>
        <taxon>Papilio</taxon>
    </lineage>
</organism>
<dbReference type="AlphaFoldDB" id="A0A0N1IF90"/>
<protein>
    <submittedName>
        <fullName evidence="2">Uncharacterized protein</fullName>
    </submittedName>
</protein>
<proteinExistence type="predicted"/>
<accession>A0A0N1IF90</accession>
<dbReference type="EMBL" id="KQ460740">
    <property type="protein sequence ID" value="KPJ12588.1"/>
    <property type="molecule type" value="Genomic_DNA"/>
</dbReference>
<feature type="region of interest" description="Disordered" evidence="1">
    <location>
        <begin position="1"/>
        <end position="21"/>
    </location>
</feature>
<gene>
    <name evidence="2" type="ORF">RR48_00951</name>
</gene>
<reference evidence="2 3" key="1">
    <citation type="journal article" date="2015" name="Nat. Commun.">
        <title>Outbred genome sequencing and CRISPR/Cas9 gene editing in butterflies.</title>
        <authorList>
            <person name="Li X."/>
            <person name="Fan D."/>
            <person name="Zhang W."/>
            <person name="Liu G."/>
            <person name="Zhang L."/>
            <person name="Zhao L."/>
            <person name="Fang X."/>
            <person name="Chen L."/>
            <person name="Dong Y."/>
            <person name="Chen Y."/>
            <person name="Ding Y."/>
            <person name="Zhao R."/>
            <person name="Feng M."/>
            <person name="Zhu Y."/>
            <person name="Feng Y."/>
            <person name="Jiang X."/>
            <person name="Zhu D."/>
            <person name="Xiang H."/>
            <person name="Feng X."/>
            <person name="Li S."/>
            <person name="Wang J."/>
            <person name="Zhang G."/>
            <person name="Kronforst M.R."/>
            <person name="Wang W."/>
        </authorList>
    </citation>
    <scope>NUCLEOTIDE SEQUENCE [LARGE SCALE GENOMIC DNA]</scope>
    <source>
        <strain evidence="2">Ya'a_city_454_Pm</strain>
        <tissue evidence="2">Whole body</tissue>
    </source>
</reference>
<dbReference type="InParanoid" id="A0A0N1IF90"/>